<dbReference type="SUPFAM" id="SSF52317">
    <property type="entry name" value="Class I glutamine amidotransferase-like"/>
    <property type="match status" value="1"/>
</dbReference>
<dbReference type="PANTHER" id="PTHR43130">
    <property type="entry name" value="ARAC-FAMILY TRANSCRIPTIONAL REGULATOR"/>
    <property type="match status" value="1"/>
</dbReference>
<dbReference type="OrthoDB" id="9803764at2"/>
<reference evidence="2" key="1">
    <citation type="submission" date="2014-04" db="EMBL/GenBank/DDBJ databases">
        <title>In planta biocontrol of soil-borne Fusarium wilt of banana through a plant endophytic bacterium, Burkholderia cenocepacia 869T2.</title>
        <authorList>
            <person name="Ho Y.-N."/>
            <person name="Chiang H.-M."/>
            <person name="Chao C.-P."/>
            <person name="Su C.-C."/>
            <person name="Hsu H.-F."/>
            <person name="Guo C.-T."/>
            <person name="Hsieh J.-L."/>
            <person name="Huang C.-C."/>
        </authorList>
    </citation>
    <scope>NUCLEOTIDE SEQUENCE [LARGE SCALE GENOMIC DNA]</scope>
    <source>
        <strain evidence="2">869T2</strain>
    </source>
</reference>
<dbReference type="EMBL" id="JJOA01000056">
    <property type="protein sequence ID" value="KEA55289.1"/>
    <property type="molecule type" value="Genomic_DNA"/>
</dbReference>
<dbReference type="Pfam" id="PF01965">
    <property type="entry name" value="DJ-1_PfpI"/>
    <property type="match status" value="1"/>
</dbReference>
<dbReference type="Pfam" id="PF12833">
    <property type="entry name" value="HTH_18"/>
    <property type="match status" value="1"/>
</dbReference>
<comment type="caution">
    <text evidence="2">The sequence shown here is derived from an EMBL/GenBank/DDBJ whole genome shotgun (WGS) entry which is preliminary data.</text>
</comment>
<dbReference type="PROSITE" id="PS01124">
    <property type="entry name" value="HTH_ARAC_FAMILY_2"/>
    <property type="match status" value="1"/>
</dbReference>
<dbReference type="AlphaFoldDB" id="A0A071M2Y9"/>
<evidence type="ECO:0000313" key="2">
    <source>
        <dbReference type="EMBL" id="KEA55289.1"/>
    </source>
</evidence>
<dbReference type="GO" id="GO:0003700">
    <property type="term" value="F:DNA-binding transcription factor activity"/>
    <property type="evidence" value="ECO:0007669"/>
    <property type="project" value="InterPro"/>
</dbReference>
<dbReference type="InterPro" id="IPR029062">
    <property type="entry name" value="Class_I_gatase-like"/>
</dbReference>
<dbReference type="Gene3D" id="3.40.50.880">
    <property type="match status" value="1"/>
</dbReference>
<evidence type="ECO:0000259" key="1">
    <source>
        <dbReference type="PROSITE" id="PS01124"/>
    </source>
</evidence>
<sequence length="323" mass="35492">MRLSILALEGLFDTGLTVLLDTFAMANELAAARGFAVPPFDVGVVGVRRRVRTAHGLSMLAEPASSVRHVDWVVVPAPGIRQPERLIEALERPDVRDAMAHLRAWHADGVGVAAACIGTFVLAEAGLLDHREATTTWSLSPFFRQRYPAVDLNDSRMVVAVDRLVTAGSAMGHLDLALWLLRQASPELATLVARFMLIDKRSSQAEYVIPDYLAHADPLVARFERWARENLSVGFSLQTAAAALAVGPRTLQRRTEAVLGKSPLAFFQDLRIERAQNLVSMGYDLERIASEVGYADAATLRALLRRRLGRGVRELRANSRLGR</sequence>
<dbReference type="CDD" id="cd03138">
    <property type="entry name" value="GATase1_AraC_2"/>
    <property type="match status" value="1"/>
</dbReference>
<accession>A0A071M2Y9</accession>
<dbReference type="PANTHER" id="PTHR43130:SF11">
    <property type="entry name" value="TRANSCRIPTIONAL REGULATORY PROTEIN"/>
    <property type="match status" value="1"/>
</dbReference>
<organism evidence="2">
    <name type="scientific">Burkholderia cenocepacia</name>
    <dbReference type="NCBI Taxonomy" id="95486"/>
    <lineage>
        <taxon>Bacteria</taxon>
        <taxon>Pseudomonadati</taxon>
        <taxon>Pseudomonadota</taxon>
        <taxon>Betaproteobacteria</taxon>
        <taxon>Burkholderiales</taxon>
        <taxon>Burkholderiaceae</taxon>
        <taxon>Burkholderia</taxon>
        <taxon>Burkholderia cepacia complex</taxon>
    </lineage>
</organism>
<dbReference type="InterPro" id="IPR018060">
    <property type="entry name" value="HTH_AraC"/>
</dbReference>
<dbReference type="InterPro" id="IPR002818">
    <property type="entry name" value="DJ-1/PfpI"/>
</dbReference>
<proteinExistence type="predicted"/>
<dbReference type="SMART" id="SM00342">
    <property type="entry name" value="HTH_ARAC"/>
    <property type="match status" value="1"/>
</dbReference>
<dbReference type="GO" id="GO:0043565">
    <property type="term" value="F:sequence-specific DNA binding"/>
    <property type="evidence" value="ECO:0007669"/>
    <property type="project" value="InterPro"/>
</dbReference>
<dbReference type="InterPro" id="IPR052158">
    <property type="entry name" value="INH-QAR"/>
</dbReference>
<protein>
    <submittedName>
        <fullName evidence="2">AraC family transcriptional regulator</fullName>
    </submittedName>
</protein>
<gene>
    <name evidence="2" type="ORF">DT99_32230</name>
</gene>
<dbReference type="Gene3D" id="1.10.10.60">
    <property type="entry name" value="Homeodomain-like"/>
    <property type="match status" value="1"/>
</dbReference>
<name>A0A071M2Y9_9BURK</name>
<feature type="domain" description="HTH araC/xylS-type" evidence="1">
    <location>
        <begin position="221"/>
        <end position="318"/>
    </location>
</feature>